<organism evidence="1 2">
    <name type="scientific">Inconstantimicrobium mannanitabidum</name>
    <dbReference type="NCBI Taxonomy" id="1604901"/>
    <lineage>
        <taxon>Bacteria</taxon>
        <taxon>Bacillati</taxon>
        <taxon>Bacillota</taxon>
        <taxon>Clostridia</taxon>
        <taxon>Eubacteriales</taxon>
        <taxon>Clostridiaceae</taxon>
        <taxon>Inconstantimicrobium</taxon>
    </lineage>
</organism>
<sequence length="224" mass="25383">MDKTLKFAFLDALMLKPYFKKNIILILVLPIFIAATTQNLIMIITMMFMLTVIFCSYPFALNEKNDIDKFYGSLAINKNKIVSGRYLFSLMLAVISVILSIIYLFGFSFFVKNVPEAGEIVFTVGVGFLLFSIFMAIQMPIYYKLGYSKAKLWVMAPFFFIAFSAGALSKLFIGNIDLQKKFFAVGKYIENNSALSSIILVLAGLLIMEISLIISQSIYRKKDF</sequence>
<dbReference type="Proteomes" id="UP001058074">
    <property type="component" value="Unassembled WGS sequence"/>
</dbReference>
<reference evidence="1" key="1">
    <citation type="journal article" date="2025" name="Int. J. Syst. Evol. Microbiol.">
        <title>Inconstantimicrobium mannanitabidum sp. nov., a novel member of the family Clostridiaceae isolated from anoxic soil under the treatment of reductive soil disinfestation.</title>
        <authorList>
            <person name="Ueki A."/>
            <person name="Tonouchi A."/>
            <person name="Honma S."/>
            <person name="Kaku N."/>
            <person name="Ueki K."/>
        </authorList>
    </citation>
    <scope>NUCLEOTIDE SEQUENCE</scope>
    <source>
        <strain evidence="1">TW13</strain>
    </source>
</reference>
<comment type="caution">
    <text evidence="1">The sequence shown here is derived from an EMBL/GenBank/DDBJ whole genome shotgun (WGS) entry which is preliminary data.</text>
</comment>
<evidence type="ECO:0000313" key="1">
    <source>
        <dbReference type="EMBL" id="GKX65015.1"/>
    </source>
</evidence>
<name>A0ACB5R7G1_9CLOT</name>
<dbReference type="EMBL" id="BROD01000001">
    <property type="protein sequence ID" value="GKX65015.1"/>
    <property type="molecule type" value="Genomic_DNA"/>
</dbReference>
<protein>
    <submittedName>
        <fullName evidence="1">Membrane protein</fullName>
    </submittedName>
</protein>
<gene>
    <name evidence="1" type="ORF">rsdtw13_02730</name>
</gene>
<keyword evidence="2" id="KW-1185">Reference proteome</keyword>
<accession>A0ACB5R7G1</accession>
<evidence type="ECO:0000313" key="2">
    <source>
        <dbReference type="Proteomes" id="UP001058074"/>
    </source>
</evidence>
<proteinExistence type="predicted"/>